<dbReference type="RefSeq" id="WP_124945699.1">
    <property type="nucleotide sequence ID" value="NZ_SMCO01000004.1"/>
</dbReference>
<sequence>MKQTPNPSIEWISRIKPREAAHFRRSHKREFMSHRIAQSLLAFTALGLMALSGCASAPAEKRIDNIPMYGQPAIPRPDFLKQADEDFIKQASEGFGNREAASKAWFAQAEQFVAKDDLDFAMRRYNQSWLLNPNNYQPYWGFGRVMLQRGKFEEAIQYLEKSKQLADDPFQKTALLSDLGSAYSAQAESTPMEKVQDRARLFSLANQNFSESTALDPTYGNSWRRWAMSSYEQGNYAGAWEKVKKARVQNARPLPPTFLHALEQKLPEPN</sequence>
<dbReference type="SUPFAM" id="SSF48452">
    <property type="entry name" value="TPR-like"/>
    <property type="match status" value="1"/>
</dbReference>
<keyword evidence="1" id="KW-0802">TPR repeat</keyword>
<feature type="repeat" description="TPR" evidence="1">
    <location>
        <begin position="136"/>
        <end position="169"/>
    </location>
</feature>
<comment type="caution">
    <text evidence="2">The sequence shown here is derived from an EMBL/GenBank/DDBJ whole genome shotgun (WGS) entry which is preliminary data.</text>
</comment>
<gene>
    <name evidence="2" type="ORF">EDC63_10415</name>
</gene>
<evidence type="ECO:0000256" key="1">
    <source>
        <dbReference type="PROSITE-ProRule" id="PRU00339"/>
    </source>
</evidence>
<keyword evidence="3" id="KW-1185">Reference proteome</keyword>
<dbReference type="InterPro" id="IPR019734">
    <property type="entry name" value="TPR_rpt"/>
</dbReference>
<dbReference type="PROSITE" id="PS50005">
    <property type="entry name" value="TPR"/>
    <property type="match status" value="2"/>
</dbReference>
<proteinExistence type="predicted"/>
<dbReference type="Gene3D" id="1.25.40.10">
    <property type="entry name" value="Tetratricopeptide repeat domain"/>
    <property type="match status" value="1"/>
</dbReference>
<dbReference type="EMBL" id="SMCO01000004">
    <property type="protein sequence ID" value="TCV88058.1"/>
    <property type="molecule type" value="Genomic_DNA"/>
</dbReference>
<name>A0A4R3YAM2_9PROT</name>
<accession>A0A4R3YAM2</accession>
<dbReference type="InterPro" id="IPR011990">
    <property type="entry name" value="TPR-like_helical_dom_sf"/>
</dbReference>
<protein>
    <submittedName>
        <fullName evidence="2">Uncharacterized protein</fullName>
    </submittedName>
</protein>
<feature type="repeat" description="TPR" evidence="1">
    <location>
        <begin position="102"/>
        <end position="135"/>
    </location>
</feature>
<organism evidence="2 3">
    <name type="scientific">Sulfurirhabdus autotrophica</name>
    <dbReference type="NCBI Taxonomy" id="1706046"/>
    <lineage>
        <taxon>Bacteria</taxon>
        <taxon>Pseudomonadati</taxon>
        <taxon>Pseudomonadota</taxon>
        <taxon>Betaproteobacteria</taxon>
        <taxon>Nitrosomonadales</taxon>
        <taxon>Sulfuricellaceae</taxon>
        <taxon>Sulfurirhabdus</taxon>
    </lineage>
</organism>
<dbReference type="AlphaFoldDB" id="A0A4R3YAM2"/>
<reference evidence="2 3" key="1">
    <citation type="submission" date="2019-03" db="EMBL/GenBank/DDBJ databases">
        <title>Genomic Encyclopedia of Type Strains, Phase IV (KMG-IV): sequencing the most valuable type-strain genomes for metagenomic binning, comparative biology and taxonomic classification.</title>
        <authorList>
            <person name="Goeker M."/>
        </authorList>
    </citation>
    <scope>NUCLEOTIDE SEQUENCE [LARGE SCALE GENOMIC DNA]</scope>
    <source>
        <strain evidence="2 3">DSM 100309</strain>
    </source>
</reference>
<evidence type="ECO:0000313" key="3">
    <source>
        <dbReference type="Proteomes" id="UP000295367"/>
    </source>
</evidence>
<evidence type="ECO:0000313" key="2">
    <source>
        <dbReference type="EMBL" id="TCV88058.1"/>
    </source>
</evidence>
<dbReference type="Proteomes" id="UP000295367">
    <property type="component" value="Unassembled WGS sequence"/>
</dbReference>